<keyword evidence="3" id="KW-0067">ATP-binding</keyword>
<dbReference type="Gene3D" id="3.40.50.620">
    <property type="entry name" value="HUPs"/>
    <property type="match status" value="1"/>
</dbReference>
<keyword evidence="2" id="KW-0547">Nucleotide-binding</keyword>
<keyword evidence="5" id="KW-0030">Aminoacyl-tRNA synthetase</keyword>
<dbReference type="InterPro" id="IPR050081">
    <property type="entry name" value="Ile-tRNA_ligase"/>
</dbReference>
<evidence type="ECO:0000256" key="2">
    <source>
        <dbReference type="ARBA" id="ARBA00022741"/>
    </source>
</evidence>
<dbReference type="SUPFAM" id="SSF52374">
    <property type="entry name" value="Nucleotidylyl transferase"/>
    <property type="match status" value="1"/>
</dbReference>
<dbReference type="Pfam" id="PF00133">
    <property type="entry name" value="tRNA-synt_1"/>
    <property type="match status" value="1"/>
</dbReference>
<accession>A0A3M7QWB3</accession>
<dbReference type="GO" id="GO:0005739">
    <property type="term" value="C:mitochondrion"/>
    <property type="evidence" value="ECO:0007669"/>
    <property type="project" value="TreeGrafter"/>
</dbReference>
<dbReference type="EMBL" id="REGN01004915">
    <property type="protein sequence ID" value="RNA15650.1"/>
    <property type="molecule type" value="Genomic_DNA"/>
</dbReference>
<evidence type="ECO:0000256" key="5">
    <source>
        <dbReference type="ARBA" id="ARBA00023146"/>
    </source>
</evidence>
<dbReference type="PANTHER" id="PTHR42765:SF1">
    <property type="entry name" value="ISOLEUCINE--TRNA LIGASE, MITOCHONDRIAL"/>
    <property type="match status" value="1"/>
</dbReference>
<dbReference type="STRING" id="10195.A0A3M7QWB3"/>
<dbReference type="PANTHER" id="PTHR42765">
    <property type="entry name" value="SOLEUCYL-TRNA SYNTHETASE"/>
    <property type="match status" value="1"/>
</dbReference>
<evidence type="ECO:0000313" key="7">
    <source>
        <dbReference type="EMBL" id="RNA15650.1"/>
    </source>
</evidence>
<feature type="domain" description="Aminoacyl-tRNA synthetase class Ia" evidence="6">
    <location>
        <begin position="64"/>
        <end position="241"/>
    </location>
</feature>
<evidence type="ECO:0000256" key="1">
    <source>
        <dbReference type="ARBA" id="ARBA00022598"/>
    </source>
</evidence>
<evidence type="ECO:0000256" key="4">
    <source>
        <dbReference type="ARBA" id="ARBA00022917"/>
    </source>
</evidence>
<dbReference type="InterPro" id="IPR001412">
    <property type="entry name" value="aa-tRNA-synth_I_CS"/>
</dbReference>
<dbReference type="GO" id="GO:0005524">
    <property type="term" value="F:ATP binding"/>
    <property type="evidence" value="ECO:0007669"/>
    <property type="project" value="UniProtKB-KW"/>
</dbReference>
<keyword evidence="1" id="KW-0436">Ligase</keyword>
<sequence length="266" mass="31443">MLNHLLNINRRSLLIIKHSSNQINRYKNDYSKTLNLPNSGKFELSMKRICEHEDQIKKIAKFDSLYDWQTKNRSNRPLFTLHDGPPYANGDIHIGHMVNKVLKDIYLRFKLLSGYQVNYVPGWDCHGLPIELNAIKNFKKKSKKSQAVNISLNHADPLEIRNFAKNYAQSCINIQMESFKQMNLLADWSKIYRTMDPNFMCKELDLFYSLYENKLIYRDYMPVYWSISSQTALAEFELEYNPEHKSNALYVAYQLVEYSSEIKKFL</sequence>
<dbReference type="GO" id="GO:0006428">
    <property type="term" value="P:isoleucyl-tRNA aminoacylation"/>
    <property type="evidence" value="ECO:0007669"/>
    <property type="project" value="TreeGrafter"/>
</dbReference>
<dbReference type="InterPro" id="IPR014729">
    <property type="entry name" value="Rossmann-like_a/b/a_fold"/>
</dbReference>
<dbReference type="PROSITE" id="PS00178">
    <property type="entry name" value="AA_TRNA_LIGASE_I"/>
    <property type="match status" value="1"/>
</dbReference>
<feature type="non-terminal residue" evidence="7">
    <location>
        <position position="266"/>
    </location>
</feature>
<dbReference type="GO" id="GO:0004822">
    <property type="term" value="F:isoleucine-tRNA ligase activity"/>
    <property type="evidence" value="ECO:0007669"/>
    <property type="project" value="TreeGrafter"/>
</dbReference>
<reference evidence="7 8" key="1">
    <citation type="journal article" date="2018" name="Sci. Rep.">
        <title>Genomic signatures of local adaptation to the degree of environmental predictability in rotifers.</title>
        <authorList>
            <person name="Franch-Gras L."/>
            <person name="Hahn C."/>
            <person name="Garcia-Roger E.M."/>
            <person name="Carmona M.J."/>
            <person name="Serra M."/>
            <person name="Gomez A."/>
        </authorList>
    </citation>
    <scope>NUCLEOTIDE SEQUENCE [LARGE SCALE GENOMIC DNA]</scope>
    <source>
        <strain evidence="7">HYR1</strain>
    </source>
</reference>
<organism evidence="7 8">
    <name type="scientific">Brachionus plicatilis</name>
    <name type="common">Marine rotifer</name>
    <name type="synonym">Brachionus muelleri</name>
    <dbReference type="NCBI Taxonomy" id="10195"/>
    <lineage>
        <taxon>Eukaryota</taxon>
        <taxon>Metazoa</taxon>
        <taxon>Spiralia</taxon>
        <taxon>Gnathifera</taxon>
        <taxon>Rotifera</taxon>
        <taxon>Eurotatoria</taxon>
        <taxon>Monogononta</taxon>
        <taxon>Pseudotrocha</taxon>
        <taxon>Ploima</taxon>
        <taxon>Brachionidae</taxon>
        <taxon>Brachionus</taxon>
    </lineage>
</organism>
<keyword evidence="8" id="KW-1185">Reference proteome</keyword>
<name>A0A3M7QWB3_BRAPC</name>
<dbReference type="OrthoDB" id="10264412at2759"/>
<evidence type="ECO:0000259" key="6">
    <source>
        <dbReference type="Pfam" id="PF00133"/>
    </source>
</evidence>
<comment type="caution">
    <text evidence="7">The sequence shown here is derived from an EMBL/GenBank/DDBJ whole genome shotgun (WGS) entry which is preliminary data.</text>
</comment>
<keyword evidence="4" id="KW-0648">Protein biosynthesis</keyword>
<protein>
    <submittedName>
        <fullName evidence="7">Isoleucine--tRNA mitochondrial</fullName>
    </submittedName>
</protein>
<evidence type="ECO:0000256" key="3">
    <source>
        <dbReference type="ARBA" id="ARBA00022840"/>
    </source>
</evidence>
<evidence type="ECO:0000313" key="8">
    <source>
        <dbReference type="Proteomes" id="UP000276133"/>
    </source>
</evidence>
<dbReference type="InterPro" id="IPR002300">
    <property type="entry name" value="aa-tRNA-synth_Ia"/>
</dbReference>
<dbReference type="GO" id="GO:0032543">
    <property type="term" value="P:mitochondrial translation"/>
    <property type="evidence" value="ECO:0007669"/>
    <property type="project" value="TreeGrafter"/>
</dbReference>
<proteinExistence type="predicted"/>
<dbReference type="Proteomes" id="UP000276133">
    <property type="component" value="Unassembled WGS sequence"/>
</dbReference>
<gene>
    <name evidence="7" type="ORF">BpHYR1_042428</name>
</gene>
<dbReference type="AlphaFoldDB" id="A0A3M7QWB3"/>